<dbReference type="InterPro" id="IPR004843">
    <property type="entry name" value="Calcineurin-like_PHP"/>
</dbReference>
<evidence type="ECO:0000259" key="1">
    <source>
        <dbReference type="Pfam" id="PF00149"/>
    </source>
</evidence>
<evidence type="ECO:0000313" key="3">
    <source>
        <dbReference type="EMBL" id="CAB4216043.1"/>
    </source>
</evidence>
<dbReference type="InterPro" id="IPR029052">
    <property type="entry name" value="Metallo-depent_PP-like"/>
</dbReference>
<dbReference type="GO" id="GO:0016787">
    <property type="term" value="F:hydrolase activity"/>
    <property type="evidence" value="ECO:0007669"/>
    <property type="project" value="InterPro"/>
</dbReference>
<sequence length="420" mass="46266">MTLSWKYHKDVEARLAVLINERPRATAQQLADILNAEFGLELTDNQVQKRRQVMAIANRPKAAVELVEQVESASSGSVLPSDFVPRAVQVTEMERDEEGNARKVSVTYAHKPTLQAPEDLGPVIAWKGGELSKLIARNAGETVTVVAGDTQFPHEDPIAWGLFLDFLRSVRPDRIVLSGDIVDFGKSSRHAVKLDRELIGGLNSDLNYAYTRLRELRAAAGEDAQILYVMGNHDCNWERTLARLGGFQSDLATLREAGDETAPKLLSIERMLRLESLGIETSGICWPDDRAILAPDLVVFHGDSARKGAGQSVKSLLAKYPMASTIQGHCHRQAIIGEAIHGIDGSYRIRYGIETGALCKTDGLGYTTAPDWQQGWAVISFGPDGDWTPEIVTINGGKTSWRGKHWTATEEMLERVKENS</sequence>
<dbReference type="SUPFAM" id="SSF56300">
    <property type="entry name" value="Metallo-dependent phosphatases"/>
    <property type="match status" value="1"/>
</dbReference>
<dbReference type="EMBL" id="LR797437">
    <property type="protein sequence ID" value="CAB4216043.1"/>
    <property type="molecule type" value="Genomic_DNA"/>
</dbReference>
<dbReference type="Gene3D" id="3.60.21.10">
    <property type="match status" value="1"/>
</dbReference>
<dbReference type="Pfam" id="PF00149">
    <property type="entry name" value="Metallophos"/>
    <property type="match status" value="1"/>
</dbReference>
<organism evidence="2">
    <name type="scientific">uncultured Caudovirales phage</name>
    <dbReference type="NCBI Taxonomy" id="2100421"/>
    <lineage>
        <taxon>Viruses</taxon>
        <taxon>Duplodnaviria</taxon>
        <taxon>Heunggongvirae</taxon>
        <taxon>Uroviricota</taxon>
        <taxon>Caudoviricetes</taxon>
        <taxon>Peduoviridae</taxon>
        <taxon>Maltschvirus</taxon>
        <taxon>Maltschvirus maltsch</taxon>
    </lineage>
</organism>
<accession>A0A6J5PPN8</accession>
<feature type="domain" description="Calcineurin-like phosphoesterase" evidence="1">
    <location>
        <begin position="145"/>
        <end position="249"/>
    </location>
</feature>
<dbReference type="EMBL" id="LR796890">
    <property type="protein sequence ID" value="CAB4172967.1"/>
    <property type="molecule type" value="Genomic_DNA"/>
</dbReference>
<protein>
    <submittedName>
        <fullName evidence="2">MPP_superfamily domain containing protein</fullName>
    </submittedName>
</protein>
<evidence type="ECO:0000313" key="2">
    <source>
        <dbReference type="EMBL" id="CAB4172967.1"/>
    </source>
</evidence>
<gene>
    <name evidence="3" type="ORF">UFOVP1476_27</name>
    <name evidence="2" type="ORF">UFOVP944_19</name>
</gene>
<proteinExistence type="predicted"/>
<dbReference type="CDD" id="cd00838">
    <property type="entry name" value="MPP_superfamily"/>
    <property type="match status" value="1"/>
</dbReference>
<reference evidence="2" key="1">
    <citation type="submission" date="2020-05" db="EMBL/GenBank/DDBJ databases">
        <authorList>
            <person name="Chiriac C."/>
            <person name="Salcher M."/>
            <person name="Ghai R."/>
            <person name="Kavagutti S V."/>
        </authorList>
    </citation>
    <scope>NUCLEOTIDE SEQUENCE</scope>
</reference>
<name>A0A6J5PPN8_9CAUD</name>